<feature type="compositionally biased region" description="Polar residues" evidence="2">
    <location>
        <begin position="803"/>
        <end position="819"/>
    </location>
</feature>
<dbReference type="Pfam" id="PF06294">
    <property type="entry name" value="CH_2"/>
    <property type="match status" value="1"/>
</dbReference>
<feature type="compositionally biased region" description="Basic residues" evidence="2">
    <location>
        <begin position="754"/>
        <end position="773"/>
    </location>
</feature>
<feature type="compositionally biased region" description="Acidic residues" evidence="2">
    <location>
        <begin position="892"/>
        <end position="905"/>
    </location>
</feature>
<dbReference type="PANTHER" id="PTHR24216">
    <property type="entry name" value="PAXILLIN-RELATED"/>
    <property type="match status" value="1"/>
</dbReference>
<feature type="compositionally biased region" description="Basic and acidic residues" evidence="2">
    <location>
        <begin position="438"/>
        <end position="451"/>
    </location>
</feature>
<comment type="caution">
    <text evidence="4">The sequence shown here is derived from an EMBL/GenBank/DDBJ whole genome shotgun (WGS) entry which is preliminary data.</text>
</comment>
<evidence type="ECO:0000313" key="4">
    <source>
        <dbReference type="EMBL" id="GMH53521.1"/>
    </source>
</evidence>
<dbReference type="AlphaFoldDB" id="A0A9W6ZJT4"/>
<evidence type="ECO:0000313" key="5">
    <source>
        <dbReference type="Proteomes" id="UP001165085"/>
    </source>
</evidence>
<feature type="compositionally biased region" description="Pro residues" evidence="2">
    <location>
        <begin position="848"/>
        <end position="858"/>
    </location>
</feature>
<dbReference type="Gene3D" id="1.10.238.10">
    <property type="entry name" value="EF-hand"/>
    <property type="match status" value="1"/>
</dbReference>
<dbReference type="SMART" id="SM00054">
    <property type="entry name" value="EFh"/>
    <property type="match status" value="2"/>
</dbReference>
<keyword evidence="1" id="KW-0106">Calcium</keyword>
<keyword evidence="5" id="KW-1185">Reference proteome</keyword>
<feature type="compositionally biased region" description="Pro residues" evidence="2">
    <location>
        <begin position="507"/>
        <end position="520"/>
    </location>
</feature>
<dbReference type="OrthoDB" id="204572at2759"/>
<feature type="compositionally biased region" description="Polar residues" evidence="2">
    <location>
        <begin position="867"/>
        <end position="880"/>
    </location>
</feature>
<dbReference type="CDD" id="cd00051">
    <property type="entry name" value="EFh"/>
    <property type="match status" value="1"/>
</dbReference>
<name>A0A9W6ZJT4_9STRA</name>
<feature type="compositionally biased region" description="Basic and acidic residues" evidence="2">
    <location>
        <begin position="480"/>
        <end position="502"/>
    </location>
</feature>
<feature type="compositionally biased region" description="Low complexity" evidence="2">
    <location>
        <begin position="820"/>
        <end position="847"/>
    </location>
</feature>
<protein>
    <recommendedName>
        <fullName evidence="3">EF-hand domain-containing protein</fullName>
    </recommendedName>
</protein>
<feature type="compositionally biased region" description="Gly residues" evidence="2">
    <location>
        <begin position="963"/>
        <end position="972"/>
    </location>
</feature>
<dbReference type="Proteomes" id="UP001165085">
    <property type="component" value="Unassembled WGS sequence"/>
</dbReference>
<dbReference type="PROSITE" id="PS00018">
    <property type="entry name" value="EF_HAND_1"/>
    <property type="match status" value="1"/>
</dbReference>
<dbReference type="InterPro" id="IPR011992">
    <property type="entry name" value="EF-hand-dom_pair"/>
</dbReference>
<feature type="region of interest" description="Disordered" evidence="2">
    <location>
        <begin position="610"/>
        <end position="978"/>
    </location>
</feature>
<dbReference type="PROSITE" id="PS50222">
    <property type="entry name" value="EF_HAND_2"/>
    <property type="match status" value="2"/>
</dbReference>
<dbReference type="InterPro" id="IPR018247">
    <property type="entry name" value="EF_Hand_1_Ca_BS"/>
</dbReference>
<dbReference type="GO" id="GO:0005509">
    <property type="term" value="F:calcium ion binding"/>
    <property type="evidence" value="ECO:0007669"/>
    <property type="project" value="InterPro"/>
</dbReference>
<feature type="compositionally biased region" description="Low complexity" evidence="2">
    <location>
        <begin position="922"/>
        <end position="956"/>
    </location>
</feature>
<evidence type="ECO:0000256" key="1">
    <source>
        <dbReference type="ARBA" id="ARBA00022837"/>
    </source>
</evidence>
<feature type="compositionally biased region" description="Low complexity" evidence="2">
    <location>
        <begin position="465"/>
        <end position="479"/>
    </location>
</feature>
<dbReference type="EMBL" id="BRXY01000020">
    <property type="protein sequence ID" value="GMH53521.1"/>
    <property type="molecule type" value="Genomic_DNA"/>
</dbReference>
<dbReference type="InterPro" id="IPR002048">
    <property type="entry name" value="EF_hand_dom"/>
</dbReference>
<evidence type="ECO:0000259" key="3">
    <source>
        <dbReference type="PROSITE" id="PS50222"/>
    </source>
</evidence>
<dbReference type="Gene3D" id="1.10.418.10">
    <property type="entry name" value="Calponin-like domain"/>
    <property type="match status" value="1"/>
</dbReference>
<proteinExistence type="predicted"/>
<sequence length="1067" mass="119124">MEMTGELDPELLAMINDVPLSTELMDMDNQNIENMNNLIDDVKQAVEDLKNDFAELNDATSKNSSPTNINIKPNLSINPETASPASSPANSKRQSPTRSDRSRSPSPVQQSDYMKIQEMTKKNPVTKNLFVWLRMMKLRKFRAERIRNDLANGYVVAEVLSKFFPAQISTHSFDLAIHTKAKKDNWRQVQKFFRKYSKFGEILKQRDIDILIDPTVGISGNDSGIHVLLDVYRFLFKCKLVPKLSSWGQGEMEEKSYKSAIGGWKAEQEAILGKDGRGGGRGEQRKIELTEAEKKRVEEAQKFMGYRLVLDLLGKIAEAMAKSPKFSKNNSSSMSAKAHINVSKIFNVFDVDMTKDIDFDEFLKVIRKDLNIGKKKLNDDQLKEIFGIIDRDNSTSITLQEFASFGREAQKVQKSGELDKEKARRLTEKAAGKNFAAGKDKMAEQKTEAHKNSVIKGKAAKSSPRNNNNKNNNNMNNNRNRNDFKNRGRGKEKVQGGKKDRAASPSKSPPPPAPEPPPPTKTKEEIMAINLRNQAQQHRRRTLRQQSIRNGPPAIAPLPGVKKTDKELLPGHGDNGVSMLVQQGLLPSPRSQKKSLKVIEEFHKVQILEAMKKRDSARASNSKKEKAEAAAAKSKEKETEKRREKAKEKAKEKEKERAIKAKKIATTTPQKGTNASTGDDKNNKNNKSMSRPEVGKQAAQQSQKQPSTKPHQQQQQQPTKPSAPKSSKAMTSPRGKMVGGGKKKEDIVEVVLKAKPKKNNKIIKKGGNKKRKKEERSLKNEEAAGSAAQQQQPQQSLAEQMLVYQQQQGQIEKNSGAMSQQQNASLQRQQKVQQQQQQQQQQSQFYMSPPPQYPPPHPTTILEEGESVTSSRATLATQAMKSEASKSRPALFEDELSEMNEEDEMPSPVMQDQQGDYGGGDWQQQMQLQQMQMQQQMQLQQQSQQSNTSSQQSAMSGLSYKGVQGGVQGGGMHQQQPMYQPPMPMMGMPPMQYQQQPMAAYPAYPYNPPDLTNYAQAAAGGGQFVAGVPVLHVLKTPRDPTQRLSGIDITKLSANKSPETVGGGNME</sequence>
<accession>A0A9W6ZJT4</accession>
<feature type="domain" description="EF-hand" evidence="3">
    <location>
        <begin position="377"/>
        <end position="412"/>
    </location>
</feature>
<organism evidence="4 5">
    <name type="scientific">Triparma strigata</name>
    <dbReference type="NCBI Taxonomy" id="1606541"/>
    <lineage>
        <taxon>Eukaryota</taxon>
        <taxon>Sar</taxon>
        <taxon>Stramenopiles</taxon>
        <taxon>Ochrophyta</taxon>
        <taxon>Bolidophyceae</taxon>
        <taxon>Parmales</taxon>
        <taxon>Triparmaceae</taxon>
        <taxon>Triparma</taxon>
    </lineage>
</organism>
<evidence type="ECO:0000256" key="2">
    <source>
        <dbReference type="SAM" id="MobiDB-lite"/>
    </source>
</evidence>
<dbReference type="GO" id="GO:0005737">
    <property type="term" value="C:cytoplasm"/>
    <property type="evidence" value="ECO:0007669"/>
    <property type="project" value="UniProtKB-ARBA"/>
</dbReference>
<feature type="compositionally biased region" description="Low complexity" evidence="2">
    <location>
        <begin position="783"/>
        <end position="800"/>
    </location>
</feature>
<feature type="compositionally biased region" description="Basic and acidic residues" evidence="2">
    <location>
        <begin position="610"/>
        <end position="659"/>
    </location>
</feature>
<dbReference type="InterPro" id="IPR036872">
    <property type="entry name" value="CH_dom_sf"/>
</dbReference>
<reference evidence="5" key="1">
    <citation type="journal article" date="2023" name="Commun. Biol.">
        <title>Genome analysis of Parmales, the sister group of diatoms, reveals the evolutionary specialization of diatoms from phago-mixotrophs to photoautotrophs.</title>
        <authorList>
            <person name="Ban H."/>
            <person name="Sato S."/>
            <person name="Yoshikawa S."/>
            <person name="Yamada K."/>
            <person name="Nakamura Y."/>
            <person name="Ichinomiya M."/>
            <person name="Sato N."/>
            <person name="Blanc-Mathieu R."/>
            <person name="Endo H."/>
            <person name="Kuwata A."/>
            <person name="Ogata H."/>
        </authorList>
    </citation>
    <scope>NUCLEOTIDE SEQUENCE [LARGE SCALE GENOMIC DNA]</scope>
    <source>
        <strain evidence="5">NIES 3701</strain>
    </source>
</reference>
<dbReference type="SUPFAM" id="SSF47473">
    <property type="entry name" value="EF-hand"/>
    <property type="match status" value="1"/>
</dbReference>
<feature type="region of interest" description="Disordered" evidence="2">
    <location>
        <begin position="57"/>
        <end position="118"/>
    </location>
</feature>
<feature type="region of interest" description="Disordered" evidence="2">
    <location>
        <begin position="429"/>
        <end position="575"/>
    </location>
</feature>
<gene>
    <name evidence="4" type="ORF">TrST_g6834</name>
</gene>
<dbReference type="InterPro" id="IPR010441">
    <property type="entry name" value="CH_2"/>
</dbReference>
<feature type="compositionally biased region" description="Polar residues" evidence="2">
    <location>
        <begin position="58"/>
        <end position="92"/>
    </location>
</feature>
<feature type="domain" description="EF-hand" evidence="3">
    <location>
        <begin position="337"/>
        <end position="372"/>
    </location>
</feature>
<feature type="compositionally biased region" description="Low complexity" evidence="2">
    <location>
        <begin position="696"/>
        <end position="733"/>
    </location>
</feature>